<reference evidence="9" key="1">
    <citation type="submission" date="2018-05" db="EMBL/GenBank/DDBJ databases">
        <authorList>
            <person name="Lanie J.A."/>
            <person name="Ng W.-L."/>
            <person name="Kazmierczak K.M."/>
            <person name="Andrzejewski T.M."/>
            <person name="Davidsen T.M."/>
            <person name="Wayne K.J."/>
            <person name="Tettelin H."/>
            <person name="Glass J.I."/>
            <person name="Rusch D."/>
            <person name="Podicherti R."/>
            <person name="Tsui H.-C.T."/>
            <person name="Winkler M.E."/>
        </authorList>
    </citation>
    <scope>NUCLEOTIDE SEQUENCE</scope>
</reference>
<evidence type="ECO:0000259" key="8">
    <source>
        <dbReference type="Pfam" id="PF04262"/>
    </source>
</evidence>
<dbReference type="GO" id="GO:0046872">
    <property type="term" value="F:metal ion binding"/>
    <property type="evidence" value="ECO:0007669"/>
    <property type="project" value="TreeGrafter"/>
</dbReference>
<proteinExistence type="inferred from homology"/>
<dbReference type="HAMAP" id="MF_00578">
    <property type="entry name" value="Glu_cys_ligase"/>
    <property type="match status" value="1"/>
</dbReference>
<feature type="domain" description="Glutamate--cysteine ligase" evidence="8">
    <location>
        <begin position="26"/>
        <end position="383"/>
    </location>
</feature>
<dbReference type="GO" id="GO:0004357">
    <property type="term" value="F:glutamate-cysteine ligase activity"/>
    <property type="evidence" value="ECO:0007669"/>
    <property type="project" value="UniProtKB-EC"/>
</dbReference>
<name>A0A381QML5_9ZZZZ</name>
<dbReference type="GO" id="GO:0005829">
    <property type="term" value="C:cytosol"/>
    <property type="evidence" value="ECO:0007669"/>
    <property type="project" value="TreeGrafter"/>
</dbReference>
<organism evidence="9">
    <name type="scientific">marine metagenome</name>
    <dbReference type="NCBI Taxonomy" id="408172"/>
    <lineage>
        <taxon>unclassified sequences</taxon>
        <taxon>metagenomes</taxon>
        <taxon>ecological metagenomes</taxon>
    </lineage>
</organism>
<keyword evidence="3" id="KW-0436">Ligase</keyword>
<dbReference type="GO" id="GO:0005524">
    <property type="term" value="F:ATP binding"/>
    <property type="evidence" value="ECO:0007669"/>
    <property type="project" value="UniProtKB-KW"/>
</dbReference>
<dbReference type="Pfam" id="PF04262">
    <property type="entry name" value="Glu_cys_ligase"/>
    <property type="match status" value="1"/>
</dbReference>
<keyword evidence="4" id="KW-0317">Glutathione biosynthesis</keyword>
<evidence type="ECO:0000313" key="9">
    <source>
        <dbReference type="EMBL" id="SUZ79197.1"/>
    </source>
</evidence>
<dbReference type="InterPro" id="IPR014746">
    <property type="entry name" value="Gln_synth/guanido_kin_cat_dom"/>
</dbReference>
<dbReference type="SUPFAM" id="SSF55931">
    <property type="entry name" value="Glutamine synthetase/guanido kinase"/>
    <property type="match status" value="1"/>
</dbReference>
<protein>
    <recommendedName>
        <fullName evidence="2">glutamate--cysteine ligase</fullName>
        <ecNumber evidence="2">6.3.2.2</ecNumber>
    </recommendedName>
</protein>
<dbReference type="EMBL" id="UINC01001377">
    <property type="protein sequence ID" value="SUZ79197.1"/>
    <property type="molecule type" value="Genomic_DNA"/>
</dbReference>
<accession>A0A381QML5</accession>
<evidence type="ECO:0000256" key="3">
    <source>
        <dbReference type="ARBA" id="ARBA00022598"/>
    </source>
</evidence>
<evidence type="ECO:0000256" key="4">
    <source>
        <dbReference type="ARBA" id="ARBA00022684"/>
    </source>
</evidence>
<keyword evidence="5" id="KW-0547">Nucleotide-binding</keyword>
<dbReference type="NCBIfam" id="TIGR01434">
    <property type="entry name" value="glu_cys_ligase"/>
    <property type="match status" value="1"/>
</dbReference>
<comment type="catalytic activity">
    <reaction evidence="7">
        <text>L-cysteine + L-glutamate + ATP = gamma-L-glutamyl-L-cysteine + ADP + phosphate + H(+)</text>
        <dbReference type="Rhea" id="RHEA:13285"/>
        <dbReference type="ChEBI" id="CHEBI:15378"/>
        <dbReference type="ChEBI" id="CHEBI:29985"/>
        <dbReference type="ChEBI" id="CHEBI:30616"/>
        <dbReference type="ChEBI" id="CHEBI:35235"/>
        <dbReference type="ChEBI" id="CHEBI:43474"/>
        <dbReference type="ChEBI" id="CHEBI:58173"/>
        <dbReference type="ChEBI" id="CHEBI:456216"/>
        <dbReference type="EC" id="6.3.2.2"/>
    </reaction>
</comment>
<evidence type="ECO:0000256" key="1">
    <source>
        <dbReference type="ARBA" id="ARBA00005006"/>
    </source>
</evidence>
<dbReference type="AlphaFoldDB" id="A0A381QML5"/>
<dbReference type="EC" id="6.3.2.2" evidence="2"/>
<sequence>MTLSNTSTTSLSEFDDGISAITGNPGLKLLRRGIEKESLRISSTGTLSPSPHPATLGSALRHPFITTDFSEAQMELITGVSQSADDCIDELTDIHRVIYEEIGDELLWVASMPCILDNDTDIPIGQYGSSNIGRVKTVYRNGLGHRYGRLMQTISGIHYNFSLPKTLWPAIADAKRQHLDQAFQDQCYFHLIRNFRRYSWLLIYLFGASPAVCTSFIRNREHSLKAFDEQSLYLPEATSLRMGPLGYQSGAQSDLHVSYNSLERYAQTMIKALIRPFPAYEAIGVEVDGHYRQLNTSLLQIENEFYGSIRPKRRIQPGERPINALRTRGVEYVEVRCLDLNPFLEIGIDADTLRFLDVFLLVCLLLPSPEDTADESNEILRNQLSTVREGRDPNVALASSGKARNFRQWATELLDMAERVASTIDAVSGTALHRGTVESQRHKVTDVTLTPSAQVLQAMSDQQVSFFHLTMSLSETHRQVFSDEPTSPELLKRFASLAENSLRDQLAQEAADTQTFEEFLENYLRLDLD</sequence>
<dbReference type="PANTHER" id="PTHR38761">
    <property type="entry name" value="GLUTAMATE--CYSTEINE LIGASE"/>
    <property type="match status" value="1"/>
</dbReference>
<evidence type="ECO:0000256" key="6">
    <source>
        <dbReference type="ARBA" id="ARBA00022840"/>
    </source>
</evidence>
<dbReference type="GO" id="GO:0006750">
    <property type="term" value="P:glutathione biosynthetic process"/>
    <property type="evidence" value="ECO:0007669"/>
    <property type="project" value="UniProtKB-KW"/>
</dbReference>
<dbReference type="PANTHER" id="PTHR38761:SF1">
    <property type="entry name" value="GLUTAMATE--CYSTEINE LIGASE"/>
    <property type="match status" value="1"/>
</dbReference>
<dbReference type="InterPro" id="IPR007370">
    <property type="entry name" value="Glu_cys_ligase"/>
</dbReference>
<comment type="pathway">
    <text evidence="1">Sulfur metabolism; glutathione biosynthesis; glutathione from L-cysteine and L-glutamate: step 1/2.</text>
</comment>
<evidence type="ECO:0000256" key="5">
    <source>
        <dbReference type="ARBA" id="ARBA00022741"/>
    </source>
</evidence>
<dbReference type="Gene3D" id="3.30.590.20">
    <property type="match status" value="1"/>
</dbReference>
<evidence type="ECO:0000256" key="2">
    <source>
        <dbReference type="ARBA" id="ARBA00012220"/>
    </source>
</evidence>
<keyword evidence="6" id="KW-0067">ATP-binding</keyword>
<dbReference type="InterPro" id="IPR006334">
    <property type="entry name" value="Glut_cys_ligase"/>
</dbReference>
<evidence type="ECO:0000256" key="7">
    <source>
        <dbReference type="ARBA" id="ARBA00048819"/>
    </source>
</evidence>
<gene>
    <name evidence="9" type="ORF">METZ01_LOCUS32051</name>
</gene>